<organism evidence="1 2">
    <name type="scientific">Phytohabitans rumicis</name>
    <dbReference type="NCBI Taxonomy" id="1076125"/>
    <lineage>
        <taxon>Bacteria</taxon>
        <taxon>Bacillati</taxon>
        <taxon>Actinomycetota</taxon>
        <taxon>Actinomycetes</taxon>
        <taxon>Micromonosporales</taxon>
        <taxon>Micromonosporaceae</taxon>
    </lineage>
</organism>
<evidence type="ECO:0000313" key="2">
    <source>
        <dbReference type="Proteomes" id="UP000482960"/>
    </source>
</evidence>
<reference evidence="1 2" key="2">
    <citation type="submission" date="2020-03" db="EMBL/GenBank/DDBJ databases">
        <authorList>
            <person name="Ichikawa N."/>
            <person name="Kimura A."/>
            <person name="Kitahashi Y."/>
            <person name="Uohara A."/>
        </authorList>
    </citation>
    <scope>NUCLEOTIDE SEQUENCE [LARGE SCALE GENOMIC DNA]</scope>
    <source>
        <strain evidence="1 2">NBRC 108638</strain>
    </source>
</reference>
<keyword evidence="2" id="KW-1185">Reference proteome</keyword>
<comment type="caution">
    <text evidence="1">The sequence shown here is derived from an EMBL/GenBank/DDBJ whole genome shotgun (WGS) entry which is preliminary data.</text>
</comment>
<dbReference type="Proteomes" id="UP000482960">
    <property type="component" value="Unassembled WGS sequence"/>
</dbReference>
<dbReference type="EMBL" id="BLPG01000001">
    <property type="protein sequence ID" value="GFJ93476.1"/>
    <property type="molecule type" value="Genomic_DNA"/>
</dbReference>
<evidence type="ECO:0000313" key="1">
    <source>
        <dbReference type="EMBL" id="GFJ93476.1"/>
    </source>
</evidence>
<accession>A0A6V8LHA2</accession>
<reference evidence="1 2" key="1">
    <citation type="submission" date="2020-03" db="EMBL/GenBank/DDBJ databases">
        <title>Whole genome shotgun sequence of Phytohabitans rumicis NBRC 108638.</title>
        <authorList>
            <person name="Komaki H."/>
            <person name="Tamura T."/>
        </authorList>
    </citation>
    <scope>NUCLEOTIDE SEQUENCE [LARGE SCALE GENOMIC DNA]</scope>
    <source>
        <strain evidence="1 2">NBRC 108638</strain>
    </source>
</reference>
<proteinExistence type="predicted"/>
<gene>
    <name evidence="1" type="ORF">Prum_071180</name>
</gene>
<protein>
    <submittedName>
        <fullName evidence="1">Uncharacterized protein</fullName>
    </submittedName>
</protein>
<name>A0A6V8LHA2_9ACTN</name>
<dbReference type="AlphaFoldDB" id="A0A6V8LHA2"/>
<sequence>MTEWTGDDLAALADLGYEGEAGTFTAPIKKSKPGKLTSAVCSNPRSASVGAGIDTLTSGDLDVGRITVLVLWFAASGGRSGPSLVVGLDAWPGPSFWDGKGWLSWLYPGGRPWPCVGSWRARVCLPPP</sequence>